<dbReference type="RefSeq" id="WP_203820608.1">
    <property type="nucleotide sequence ID" value="NZ_BAAABP010000015.1"/>
</dbReference>
<evidence type="ECO:0000259" key="1">
    <source>
        <dbReference type="Pfam" id="PF19575"/>
    </source>
</evidence>
<protein>
    <recommendedName>
        <fullName evidence="1">Helix-turn-helix domain-containing protein</fullName>
    </recommendedName>
</protein>
<dbReference type="Pfam" id="PF19575">
    <property type="entry name" value="HTH_58"/>
    <property type="match status" value="1"/>
</dbReference>
<reference evidence="2" key="1">
    <citation type="submission" date="2021-01" db="EMBL/GenBank/DDBJ databases">
        <title>Whole genome shotgun sequence of Actinoplanes ferrugineus NBRC 15555.</title>
        <authorList>
            <person name="Komaki H."/>
            <person name="Tamura T."/>
        </authorList>
    </citation>
    <scope>NUCLEOTIDE SEQUENCE</scope>
    <source>
        <strain evidence="2">NBRC 15555</strain>
    </source>
</reference>
<dbReference type="EMBL" id="BOMM01000052">
    <property type="protein sequence ID" value="GIE14193.1"/>
    <property type="molecule type" value="Genomic_DNA"/>
</dbReference>
<feature type="domain" description="Helix-turn-helix" evidence="1">
    <location>
        <begin position="23"/>
        <end position="72"/>
    </location>
</feature>
<dbReference type="InterPro" id="IPR045745">
    <property type="entry name" value="HTH_58_Actinobacteria-type"/>
</dbReference>
<keyword evidence="3" id="KW-1185">Reference proteome</keyword>
<accession>A0A919MFW0</accession>
<sequence length="102" mass="11690">MPTDVQQHRSARRHRFAYTDKFRSLTSSDREKELTLLKKLYEQDRLTIRQMASLVEASYGFMQKRLADAGASTNITRRKRPPVSAEAAATVAALPTRLRTRP</sequence>
<name>A0A919MFW0_9ACTN</name>
<evidence type="ECO:0000313" key="3">
    <source>
        <dbReference type="Proteomes" id="UP000598174"/>
    </source>
</evidence>
<organism evidence="2 3">
    <name type="scientific">Paractinoplanes ferrugineus</name>
    <dbReference type="NCBI Taxonomy" id="113564"/>
    <lineage>
        <taxon>Bacteria</taxon>
        <taxon>Bacillati</taxon>
        <taxon>Actinomycetota</taxon>
        <taxon>Actinomycetes</taxon>
        <taxon>Micromonosporales</taxon>
        <taxon>Micromonosporaceae</taxon>
        <taxon>Paractinoplanes</taxon>
    </lineage>
</organism>
<dbReference type="Proteomes" id="UP000598174">
    <property type="component" value="Unassembled WGS sequence"/>
</dbReference>
<dbReference type="AlphaFoldDB" id="A0A919MFW0"/>
<evidence type="ECO:0000313" key="2">
    <source>
        <dbReference type="EMBL" id="GIE14193.1"/>
    </source>
</evidence>
<proteinExistence type="predicted"/>
<comment type="caution">
    <text evidence="2">The sequence shown here is derived from an EMBL/GenBank/DDBJ whole genome shotgun (WGS) entry which is preliminary data.</text>
</comment>
<gene>
    <name evidence="2" type="ORF">Afe05nite_60330</name>
</gene>